<comment type="subunit">
    <text evidence="13">Interacts with EME1.</text>
</comment>
<keyword evidence="6 13" id="KW-0255">Endonuclease</keyword>
<keyword evidence="5 13" id="KW-0479">Metal-binding</keyword>
<evidence type="ECO:0000313" key="16">
    <source>
        <dbReference type="EMBL" id="KAK3927797.1"/>
    </source>
</evidence>
<proteinExistence type="inferred from homology"/>
<dbReference type="Pfam" id="PF02732">
    <property type="entry name" value="ERCC4"/>
    <property type="match status" value="1"/>
</dbReference>
<dbReference type="EMBL" id="JAHWGI010001301">
    <property type="protein sequence ID" value="KAK3927797.1"/>
    <property type="molecule type" value="Genomic_DNA"/>
</dbReference>
<dbReference type="SUPFAM" id="SSF52980">
    <property type="entry name" value="Restriction endonuclease-like"/>
    <property type="match status" value="1"/>
</dbReference>
<accession>A0AAE1HUR2</accession>
<dbReference type="PANTHER" id="PTHR13451">
    <property type="entry name" value="CLASS II CROSSOVER JUNCTION ENDONUCLEASE MUS81"/>
    <property type="match status" value="1"/>
</dbReference>
<dbReference type="CDD" id="cd20074">
    <property type="entry name" value="XPF_nuclease_Mus81"/>
    <property type="match status" value="1"/>
</dbReference>
<dbReference type="SMART" id="SM00891">
    <property type="entry name" value="ERCC4"/>
    <property type="match status" value="1"/>
</dbReference>
<comment type="caution">
    <text evidence="16">The sequence shown here is derived from an EMBL/GenBank/DDBJ whole genome shotgun (WGS) entry which is preliminary data.</text>
</comment>
<evidence type="ECO:0000256" key="7">
    <source>
        <dbReference type="ARBA" id="ARBA00022763"/>
    </source>
</evidence>
<dbReference type="InterPro" id="IPR047417">
    <property type="entry name" value="WHD_MUS81"/>
</dbReference>
<evidence type="ECO:0000313" key="17">
    <source>
        <dbReference type="Proteomes" id="UP001219518"/>
    </source>
</evidence>
<evidence type="ECO:0000256" key="5">
    <source>
        <dbReference type="ARBA" id="ARBA00022723"/>
    </source>
</evidence>
<evidence type="ECO:0000256" key="11">
    <source>
        <dbReference type="ARBA" id="ARBA00023204"/>
    </source>
</evidence>
<dbReference type="FunFam" id="1.10.10.10:FF:000307">
    <property type="entry name" value="Crossover junction endonuclease MUS81"/>
    <property type="match status" value="1"/>
</dbReference>
<keyword evidence="9 13" id="KW-0460">Magnesium</keyword>
<feature type="compositionally biased region" description="Basic and acidic residues" evidence="14">
    <location>
        <begin position="241"/>
        <end position="253"/>
    </location>
</feature>
<keyword evidence="12 13" id="KW-0539">Nucleus</keyword>
<keyword evidence="8 13" id="KW-0378">Hydrolase</keyword>
<keyword evidence="10 13" id="KW-0233">DNA recombination</keyword>
<evidence type="ECO:0000256" key="14">
    <source>
        <dbReference type="SAM" id="MobiDB-lite"/>
    </source>
</evidence>
<evidence type="ECO:0000256" key="6">
    <source>
        <dbReference type="ARBA" id="ARBA00022759"/>
    </source>
</evidence>
<reference evidence="16" key="2">
    <citation type="journal article" date="2023" name="BMC Genomics">
        <title>Pest status, molecular evolution, and epigenetic factors derived from the genome assembly of Frankliniella fusca, a thysanopteran phytovirus vector.</title>
        <authorList>
            <person name="Catto M.A."/>
            <person name="Labadie P.E."/>
            <person name="Jacobson A.L."/>
            <person name="Kennedy G.G."/>
            <person name="Srinivasan R."/>
            <person name="Hunt B.G."/>
        </authorList>
    </citation>
    <scope>NUCLEOTIDE SEQUENCE</scope>
    <source>
        <strain evidence="16">PL_HMW_Pooled</strain>
    </source>
</reference>
<dbReference type="GO" id="GO:0048476">
    <property type="term" value="C:Holliday junction resolvase complex"/>
    <property type="evidence" value="ECO:0007669"/>
    <property type="project" value="UniProtKB-UniRule"/>
</dbReference>
<dbReference type="GO" id="GO:0000727">
    <property type="term" value="P:double-strand break repair via break-induced replication"/>
    <property type="evidence" value="ECO:0007669"/>
    <property type="project" value="UniProtKB-UniRule"/>
</dbReference>
<dbReference type="GO" id="GO:0006308">
    <property type="term" value="P:DNA catabolic process"/>
    <property type="evidence" value="ECO:0007669"/>
    <property type="project" value="UniProtKB-UniRule"/>
</dbReference>
<evidence type="ECO:0000256" key="10">
    <source>
        <dbReference type="ARBA" id="ARBA00023172"/>
    </source>
</evidence>
<name>A0AAE1HUR2_9NEOP</name>
<dbReference type="GO" id="GO:0003677">
    <property type="term" value="F:DNA binding"/>
    <property type="evidence" value="ECO:0007669"/>
    <property type="project" value="UniProtKB-UniRule"/>
</dbReference>
<dbReference type="GO" id="GO:0031573">
    <property type="term" value="P:mitotic intra-S DNA damage checkpoint signaling"/>
    <property type="evidence" value="ECO:0007669"/>
    <property type="project" value="TreeGrafter"/>
</dbReference>
<organism evidence="16 17">
    <name type="scientific">Frankliniella fusca</name>
    <dbReference type="NCBI Taxonomy" id="407009"/>
    <lineage>
        <taxon>Eukaryota</taxon>
        <taxon>Metazoa</taxon>
        <taxon>Ecdysozoa</taxon>
        <taxon>Arthropoda</taxon>
        <taxon>Hexapoda</taxon>
        <taxon>Insecta</taxon>
        <taxon>Pterygota</taxon>
        <taxon>Neoptera</taxon>
        <taxon>Paraneoptera</taxon>
        <taxon>Thysanoptera</taxon>
        <taxon>Terebrantia</taxon>
        <taxon>Thripoidea</taxon>
        <taxon>Thripidae</taxon>
        <taxon>Frankliniella</taxon>
    </lineage>
</organism>
<feature type="compositionally biased region" description="Basic residues" evidence="14">
    <location>
        <begin position="112"/>
        <end position="121"/>
    </location>
</feature>
<feature type="domain" description="ERCC4" evidence="15">
    <location>
        <begin position="358"/>
        <end position="461"/>
    </location>
</feature>
<evidence type="ECO:0000256" key="4">
    <source>
        <dbReference type="ARBA" id="ARBA00022722"/>
    </source>
</evidence>
<keyword evidence="4 13" id="KW-0540">Nuclease</keyword>
<dbReference type="AlphaFoldDB" id="A0AAE1HUR2"/>
<dbReference type="EC" id="3.1.22.-" evidence="13"/>
<dbReference type="InterPro" id="IPR027421">
    <property type="entry name" value="DNA_pol_lamdba_lyase_dom_sf"/>
</dbReference>
<dbReference type="Pfam" id="PF21292">
    <property type="entry name" value="EME1-MUS81_C"/>
    <property type="match status" value="1"/>
</dbReference>
<reference evidence="16" key="1">
    <citation type="submission" date="2021-07" db="EMBL/GenBank/DDBJ databases">
        <authorList>
            <person name="Catto M.A."/>
            <person name="Jacobson A."/>
            <person name="Kennedy G."/>
            <person name="Labadie P."/>
            <person name="Hunt B.G."/>
            <person name="Srinivasan R."/>
        </authorList>
    </citation>
    <scope>NUCLEOTIDE SEQUENCE</scope>
    <source>
        <strain evidence="16">PL_HMW_Pooled</strain>
        <tissue evidence="16">Head</tissue>
    </source>
</reference>
<comment type="similarity">
    <text evidence="3 13">Belongs to the XPF family.</text>
</comment>
<evidence type="ECO:0000256" key="1">
    <source>
        <dbReference type="ARBA" id="ARBA00001946"/>
    </source>
</evidence>
<dbReference type="Gene3D" id="1.10.10.10">
    <property type="entry name" value="Winged helix-like DNA-binding domain superfamily/Winged helix DNA-binding domain"/>
    <property type="match status" value="1"/>
</dbReference>
<comment type="function">
    <text evidence="13">Interacts with EME1 to form a DNA structure-specific endonuclease with substrate preference for branched DNA structures with a 5'-end at the branch nick. Typical substrates include 3'-flap structures, D-loops, replication forks and nicked Holliday junctions. May be required in mitosis for the processing of stalled or collapsed replication fork intermediates. May be required in meiosis for the repair of meiosis-specific double strand breaks subsequent to single-end invasion (SEI).</text>
</comment>
<keyword evidence="17" id="KW-1185">Reference proteome</keyword>
<dbReference type="FunFam" id="3.40.50.10130:FF:000003">
    <property type="entry name" value="Crossover junction endonuclease MUS81"/>
    <property type="match status" value="1"/>
</dbReference>
<comment type="subcellular location">
    <subcellularLocation>
        <location evidence="2 13">Nucleus</location>
    </subcellularLocation>
</comment>
<evidence type="ECO:0000256" key="13">
    <source>
        <dbReference type="RuleBase" id="RU369042"/>
    </source>
</evidence>
<evidence type="ECO:0000256" key="2">
    <source>
        <dbReference type="ARBA" id="ARBA00004123"/>
    </source>
</evidence>
<dbReference type="InterPro" id="IPR047416">
    <property type="entry name" value="XPF_nuclease_Mus81"/>
</dbReference>
<dbReference type="Gene3D" id="1.10.150.670">
    <property type="entry name" value="Crossover junction endonuclease EME1, DNA-binding domain"/>
    <property type="match status" value="1"/>
</dbReference>
<dbReference type="InterPro" id="IPR006166">
    <property type="entry name" value="ERCC4_domain"/>
</dbReference>
<dbReference type="InterPro" id="IPR011335">
    <property type="entry name" value="Restrct_endonuc-II-like"/>
</dbReference>
<dbReference type="Pfam" id="PF21136">
    <property type="entry name" value="WHD_MUS81"/>
    <property type="match status" value="1"/>
</dbReference>
<dbReference type="SUPFAM" id="SSF47802">
    <property type="entry name" value="DNA polymerase beta, N-terminal domain-like"/>
    <property type="match status" value="1"/>
</dbReference>
<keyword evidence="11 13" id="KW-0234">DNA repair</keyword>
<sequence length="632" mass="71619">MEPPKPGLKRVTVRPKCPNPLFEKWLEEWRQEAADKGTDMQYCFGKALKSLRKYPLTLRSGKECIILECFGNRLCQLLDRKLIEYRKEHPEMDLQQEEESVPAVKDAPEPGKKRRAPKAKKPGNDFAVSSNKTAEPPEKVPRRNGGRKYVPAWRSGPYAILVTLLIHEEKPNYPGFMLKAELQHEAQPLCDKSFTRPDPGSHYTAWSSMSQLIKKDLVSKCSNPAKFSLTDEGRELAKALKNNHDKEDYEERNPPSPKRQTLPIHCLSPEQEPEPSHSSLQPKIKAAIEFHKVATTTNDWQSEKVLESSVRTVLPIPNSRTKPVSSKSKTCEPNLPSGRDTCETEESVVLESGSFDVLLLVDTCETGGVTKKNHNQTVSELTQMKVPFEVRKLEVGDFLWIARSRNSRADELVLPYIVERKRMDDLGSSIKDNRFKEQKASSFRLKQSGIQNLIYLVESHGSDQHVGLPLSTVQQAAVNTQVVDGFIVKHTIDHRHSMAYLASLTRILGRTFLNKTLYGCPKKDLAEYTMSDDFISLMNFKEFKQCTKKNRNFTVKEMFIRHLIQMNGLSVEKAIAIVERYPTPQAIIQAYKFGGDENLLADIPCLGTATSRRVGVATSKAVHFLYNSVKLR</sequence>
<dbReference type="Pfam" id="PF14716">
    <property type="entry name" value="HHH_8"/>
    <property type="match status" value="1"/>
</dbReference>
<dbReference type="InterPro" id="IPR036388">
    <property type="entry name" value="WH-like_DNA-bd_sf"/>
</dbReference>
<dbReference type="InterPro" id="IPR010996">
    <property type="entry name" value="HHH_MUS81"/>
</dbReference>
<feature type="region of interest" description="Disordered" evidence="14">
    <location>
        <begin position="317"/>
        <end position="340"/>
    </location>
</feature>
<evidence type="ECO:0000256" key="12">
    <source>
        <dbReference type="ARBA" id="ARBA00023242"/>
    </source>
</evidence>
<evidence type="ECO:0000256" key="8">
    <source>
        <dbReference type="ARBA" id="ARBA00022801"/>
    </source>
</evidence>
<dbReference type="PANTHER" id="PTHR13451:SF0">
    <property type="entry name" value="CROSSOVER JUNCTION ENDONUCLEASE MUS81"/>
    <property type="match status" value="1"/>
</dbReference>
<feature type="region of interest" description="Disordered" evidence="14">
    <location>
        <begin position="241"/>
        <end position="279"/>
    </location>
</feature>
<dbReference type="FunFam" id="1.10.150.110:FF:000001">
    <property type="entry name" value="Putative Crossover junction endonuclease MUS81"/>
    <property type="match status" value="1"/>
</dbReference>
<dbReference type="GO" id="GO:0031297">
    <property type="term" value="P:replication fork processing"/>
    <property type="evidence" value="ECO:0007669"/>
    <property type="project" value="UniProtKB-ARBA"/>
</dbReference>
<feature type="region of interest" description="Disordered" evidence="14">
    <location>
        <begin position="91"/>
        <end position="148"/>
    </location>
</feature>
<dbReference type="InterPro" id="IPR042530">
    <property type="entry name" value="EME1/EME2_C"/>
</dbReference>
<evidence type="ECO:0000259" key="15">
    <source>
        <dbReference type="SMART" id="SM00891"/>
    </source>
</evidence>
<dbReference type="Proteomes" id="UP001219518">
    <property type="component" value="Unassembled WGS sequence"/>
</dbReference>
<dbReference type="CDD" id="cd21036">
    <property type="entry name" value="WH_MUS81"/>
    <property type="match status" value="1"/>
</dbReference>
<comment type="cofactor">
    <cofactor evidence="1 13">
        <name>Mg(2+)</name>
        <dbReference type="ChEBI" id="CHEBI:18420"/>
    </cofactor>
</comment>
<dbReference type="InterPro" id="IPR033309">
    <property type="entry name" value="Mus81"/>
</dbReference>
<dbReference type="GO" id="GO:0000712">
    <property type="term" value="P:resolution of meiotic recombination intermediates"/>
    <property type="evidence" value="ECO:0007669"/>
    <property type="project" value="TreeGrafter"/>
</dbReference>
<protein>
    <recommendedName>
        <fullName evidence="13">Crossover junction endonuclease MUS81</fullName>
        <ecNumber evidence="13">3.1.22.-</ecNumber>
    </recommendedName>
</protein>
<dbReference type="GO" id="GO:0008821">
    <property type="term" value="F:crossover junction DNA endonuclease activity"/>
    <property type="evidence" value="ECO:0007669"/>
    <property type="project" value="UniProtKB-UniRule"/>
</dbReference>
<feature type="compositionally biased region" description="Polar residues" evidence="14">
    <location>
        <begin position="318"/>
        <end position="328"/>
    </location>
</feature>
<gene>
    <name evidence="16" type="ORF">KUF71_016082</name>
</gene>
<dbReference type="GO" id="GO:0048257">
    <property type="term" value="F:3'-flap endonuclease activity"/>
    <property type="evidence" value="ECO:0007669"/>
    <property type="project" value="TreeGrafter"/>
</dbReference>
<dbReference type="Gene3D" id="3.40.50.10130">
    <property type="match status" value="1"/>
</dbReference>
<evidence type="ECO:0000256" key="9">
    <source>
        <dbReference type="ARBA" id="ARBA00022842"/>
    </source>
</evidence>
<dbReference type="Gene3D" id="1.10.150.110">
    <property type="entry name" value="DNA polymerase beta, N-terminal domain-like"/>
    <property type="match status" value="1"/>
</dbReference>
<dbReference type="GO" id="GO:0005634">
    <property type="term" value="C:nucleus"/>
    <property type="evidence" value="ECO:0007669"/>
    <property type="project" value="UniProtKB-SubCell"/>
</dbReference>
<keyword evidence="7 13" id="KW-0227">DNA damage</keyword>
<dbReference type="GO" id="GO:0046872">
    <property type="term" value="F:metal ion binding"/>
    <property type="evidence" value="ECO:0007669"/>
    <property type="project" value="UniProtKB-UniRule"/>
</dbReference>
<evidence type="ECO:0000256" key="3">
    <source>
        <dbReference type="ARBA" id="ARBA00010015"/>
    </source>
</evidence>